<dbReference type="RefSeq" id="WP_394481266.1">
    <property type="nucleotide sequence ID" value="NZ_JBIGHV010000006.1"/>
</dbReference>
<name>A0ABW7F5L4_9BURK</name>
<accession>A0ABW7F5L4</accession>
<organism evidence="1 2">
    <name type="scientific">Pelomonas parva</name>
    <dbReference type="NCBI Taxonomy" id="3299032"/>
    <lineage>
        <taxon>Bacteria</taxon>
        <taxon>Pseudomonadati</taxon>
        <taxon>Pseudomonadota</taxon>
        <taxon>Betaproteobacteria</taxon>
        <taxon>Burkholderiales</taxon>
        <taxon>Sphaerotilaceae</taxon>
        <taxon>Roseateles</taxon>
    </lineage>
</organism>
<reference evidence="1 2" key="1">
    <citation type="submission" date="2024-08" db="EMBL/GenBank/DDBJ databases">
        <authorList>
            <person name="Lu H."/>
        </authorList>
    </citation>
    <scope>NUCLEOTIDE SEQUENCE [LARGE SCALE GENOMIC DNA]</scope>
    <source>
        <strain evidence="1 2">LYH14W</strain>
    </source>
</reference>
<gene>
    <name evidence="1" type="ORF">ACG00Y_18225</name>
</gene>
<keyword evidence="2" id="KW-1185">Reference proteome</keyword>
<dbReference type="Proteomes" id="UP001606210">
    <property type="component" value="Unassembled WGS sequence"/>
</dbReference>
<evidence type="ECO:0008006" key="3">
    <source>
        <dbReference type="Google" id="ProtNLM"/>
    </source>
</evidence>
<proteinExistence type="predicted"/>
<comment type="caution">
    <text evidence="1">The sequence shown here is derived from an EMBL/GenBank/DDBJ whole genome shotgun (WGS) entry which is preliminary data.</text>
</comment>
<evidence type="ECO:0000313" key="1">
    <source>
        <dbReference type="EMBL" id="MFG6431864.1"/>
    </source>
</evidence>
<dbReference type="EMBL" id="JBIGHV010000006">
    <property type="protein sequence ID" value="MFG6431864.1"/>
    <property type="molecule type" value="Genomic_DNA"/>
</dbReference>
<sequence length="220" mass="24314">MDRSSNTREPEQLVLLDSLTALPLEGLQAPLRTSQKRTNECNRLMLNLGLLGPRLRAHAQRLGTSMSVLVRRATLKMLDDDLVPSAPVIGGQPFEHSTRNLHFHLNLPEACHAELTARARAADMTRGEFVWSLLKGISPAALPPDHAAAVQALRVSTDRLAMVATDFNEFLRLLTRSAATHAELAPFHASIKSLNNSVAEHLKVASVLIAELKPYRRSRW</sequence>
<protein>
    <recommendedName>
        <fullName evidence="3">Ribbon-helix-helix protein, CopG family</fullName>
    </recommendedName>
</protein>
<evidence type="ECO:0000313" key="2">
    <source>
        <dbReference type="Proteomes" id="UP001606210"/>
    </source>
</evidence>